<evidence type="ECO:0000256" key="1">
    <source>
        <dbReference type="SAM" id="Phobius"/>
    </source>
</evidence>
<feature type="transmembrane region" description="Helical" evidence="1">
    <location>
        <begin position="137"/>
        <end position="163"/>
    </location>
</feature>
<feature type="transmembrane region" description="Helical" evidence="1">
    <location>
        <begin position="97"/>
        <end position="116"/>
    </location>
</feature>
<keyword evidence="1" id="KW-0812">Transmembrane</keyword>
<gene>
    <name evidence="3" type="ORF">PPRIM_AZ9-3.1.T1610005</name>
</gene>
<sequence>MWFAAFQLFFLILAWKTGLKFQETFCCFEIFIIEYFNLWASLDVNTPLNTEKNLNESFYCQWVDFTQTYGFQVNLFTILNIMRNYISIESECKIYDISSFFLFSVHILLFVFQPQIQKGTTKTWRKMHQKIILERKYLPLAHYVFQIMYIISYNIISALYTILQFYQIQPNDDNFRIQKKLSFKQENIRRINLLKYSDAYTDMFLLSQLIWFIKHFINSSKKRLKLSMWINNLLMFRNPLEYFKFEMFKQGLFNISIALKNFQTIFSWQQNQDIKLNAHLIRETLSKEQITIVWTLDKYKLNNQALCKEFNFMLKKCNTPKELALRCLPCLSNFYSVYKSDNQDIDASDYFSLEKNAELIENMINRDESKLWEFFFFSFENKWILKKYETKRRCTEGKTKIYGSFQNHYEVVDFDKLEQWNRID</sequence>
<dbReference type="AlphaFoldDB" id="A0A8S1QG88"/>
<feature type="chain" id="PRO_5035908738" description="Transmembrane protein" evidence="2">
    <location>
        <begin position="21"/>
        <end position="424"/>
    </location>
</feature>
<reference evidence="3" key="1">
    <citation type="submission" date="2021-01" db="EMBL/GenBank/DDBJ databases">
        <authorList>
            <consortium name="Genoscope - CEA"/>
            <person name="William W."/>
        </authorList>
    </citation>
    <scope>NUCLEOTIDE SEQUENCE</scope>
</reference>
<keyword evidence="1" id="KW-0472">Membrane</keyword>
<keyword evidence="1" id="KW-1133">Transmembrane helix</keyword>
<evidence type="ECO:0000313" key="4">
    <source>
        <dbReference type="Proteomes" id="UP000688137"/>
    </source>
</evidence>
<dbReference type="EMBL" id="CAJJDM010000166">
    <property type="protein sequence ID" value="CAD8114652.1"/>
    <property type="molecule type" value="Genomic_DNA"/>
</dbReference>
<keyword evidence="2" id="KW-0732">Signal</keyword>
<evidence type="ECO:0000313" key="3">
    <source>
        <dbReference type="EMBL" id="CAD8114652.1"/>
    </source>
</evidence>
<proteinExistence type="predicted"/>
<accession>A0A8S1QG88</accession>
<organism evidence="3 4">
    <name type="scientific">Paramecium primaurelia</name>
    <dbReference type="NCBI Taxonomy" id="5886"/>
    <lineage>
        <taxon>Eukaryota</taxon>
        <taxon>Sar</taxon>
        <taxon>Alveolata</taxon>
        <taxon>Ciliophora</taxon>
        <taxon>Intramacronucleata</taxon>
        <taxon>Oligohymenophorea</taxon>
        <taxon>Peniculida</taxon>
        <taxon>Parameciidae</taxon>
        <taxon>Paramecium</taxon>
    </lineage>
</organism>
<evidence type="ECO:0008006" key="5">
    <source>
        <dbReference type="Google" id="ProtNLM"/>
    </source>
</evidence>
<comment type="caution">
    <text evidence="3">The sequence shown here is derived from an EMBL/GenBank/DDBJ whole genome shotgun (WGS) entry which is preliminary data.</text>
</comment>
<keyword evidence="4" id="KW-1185">Reference proteome</keyword>
<protein>
    <recommendedName>
        <fullName evidence="5">Transmembrane protein</fullName>
    </recommendedName>
</protein>
<dbReference type="Proteomes" id="UP000688137">
    <property type="component" value="Unassembled WGS sequence"/>
</dbReference>
<name>A0A8S1QG88_PARPR</name>
<evidence type="ECO:0000256" key="2">
    <source>
        <dbReference type="SAM" id="SignalP"/>
    </source>
</evidence>
<feature type="signal peptide" evidence="2">
    <location>
        <begin position="1"/>
        <end position="20"/>
    </location>
</feature>